<reference evidence="3 4" key="1">
    <citation type="submission" date="2012-04" db="EMBL/GenBank/DDBJ databases">
        <title>The Genome Sequence of Saprolegnia declina VS20.</title>
        <authorList>
            <consortium name="The Broad Institute Genome Sequencing Platform"/>
            <person name="Russ C."/>
            <person name="Nusbaum C."/>
            <person name="Tyler B."/>
            <person name="van West P."/>
            <person name="Dieguez-Uribeondo J."/>
            <person name="de Bruijn I."/>
            <person name="Tripathy S."/>
            <person name="Jiang R."/>
            <person name="Young S.K."/>
            <person name="Zeng Q."/>
            <person name="Gargeya S."/>
            <person name="Fitzgerald M."/>
            <person name="Haas B."/>
            <person name="Abouelleil A."/>
            <person name="Alvarado L."/>
            <person name="Arachchi H.M."/>
            <person name="Berlin A."/>
            <person name="Chapman S.B."/>
            <person name="Goldberg J."/>
            <person name="Griggs A."/>
            <person name="Gujja S."/>
            <person name="Hansen M."/>
            <person name="Howarth C."/>
            <person name="Imamovic A."/>
            <person name="Larimer J."/>
            <person name="McCowen C."/>
            <person name="Montmayeur A."/>
            <person name="Murphy C."/>
            <person name="Neiman D."/>
            <person name="Pearson M."/>
            <person name="Priest M."/>
            <person name="Roberts A."/>
            <person name="Saif S."/>
            <person name="Shea T."/>
            <person name="Sisk P."/>
            <person name="Sykes S."/>
            <person name="Wortman J."/>
            <person name="Nusbaum C."/>
            <person name="Birren B."/>
        </authorList>
    </citation>
    <scope>NUCLEOTIDE SEQUENCE [LARGE SCALE GENOMIC DNA]</scope>
    <source>
        <strain evidence="3 4">VS20</strain>
    </source>
</reference>
<dbReference type="Gene3D" id="6.10.130.10">
    <property type="entry name" value="Ubiquitin-protein ligase E3A, N-terminal zinc-binding domain (AZUL)"/>
    <property type="match status" value="1"/>
</dbReference>
<dbReference type="OrthoDB" id="72229at2759"/>
<dbReference type="GeneID" id="19951428"/>
<protein>
    <recommendedName>
        <fullName evidence="2">Ubiquitin-protein ligase E3A N-terminal zinc-binding domain-containing protein</fullName>
    </recommendedName>
</protein>
<proteinExistence type="predicted"/>
<dbReference type="InterPro" id="IPR042556">
    <property type="entry name" value="AZUL_sf"/>
</dbReference>
<dbReference type="InParanoid" id="T0RNH3"/>
<feature type="domain" description="Ubiquitin-protein ligase E3A N-terminal zinc-binding" evidence="2">
    <location>
        <begin position="12"/>
        <end position="60"/>
    </location>
</feature>
<name>T0RNH3_SAPDV</name>
<feature type="region of interest" description="Disordered" evidence="1">
    <location>
        <begin position="74"/>
        <end position="142"/>
    </location>
</feature>
<dbReference type="eggNOG" id="ENOG502SA44">
    <property type="taxonomic scope" value="Eukaryota"/>
</dbReference>
<dbReference type="EMBL" id="JH767168">
    <property type="protein sequence ID" value="EQC31527.1"/>
    <property type="molecule type" value="Genomic_DNA"/>
</dbReference>
<accession>T0RNH3</accession>
<keyword evidence="4" id="KW-1185">Reference proteome</keyword>
<dbReference type="RefSeq" id="XP_008614926.1">
    <property type="nucleotide sequence ID" value="XM_008616704.1"/>
</dbReference>
<evidence type="ECO:0000259" key="2">
    <source>
        <dbReference type="Pfam" id="PF16558"/>
    </source>
</evidence>
<sequence>MLRRRPEYEYAKGLVEAYFVILTRGCGNERCSNAYCKSNPAALRVTANEAAAKALVLAVEAPMAICLTPLQIDIGPETNDDDETPATEHGDACPSTPRKRLTTAVQLDTSINSPQRASKATKGKLLSPPRRSINHATEEAKH</sequence>
<dbReference type="InterPro" id="IPR032353">
    <property type="entry name" value="AZUL"/>
</dbReference>
<evidence type="ECO:0000313" key="3">
    <source>
        <dbReference type="EMBL" id="EQC31527.1"/>
    </source>
</evidence>
<dbReference type="OMA" id="RSINHAT"/>
<dbReference type="VEuPathDB" id="FungiDB:SDRG_10701"/>
<gene>
    <name evidence="3" type="ORF">SDRG_10701</name>
</gene>
<feature type="compositionally biased region" description="Polar residues" evidence="1">
    <location>
        <begin position="103"/>
        <end position="118"/>
    </location>
</feature>
<evidence type="ECO:0000256" key="1">
    <source>
        <dbReference type="SAM" id="MobiDB-lite"/>
    </source>
</evidence>
<dbReference type="AlphaFoldDB" id="T0RNH3"/>
<dbReference type="STRING" id="1156394.T0RNH3"/>
<evidence type="ECO:0000313" key="4">
    <source>
        <dbReference type="Proteomes" id="UP000030762"/>
    </source>
</evidence>
<dbReference type="Proteomes" id="UP000030762">
    <property type="component" value="Unassembled WGS sequence"/>
</dbReference>
<dbReference type="Pfam" id="PF16558">
    <property type="entry name" value="AZUL"/>
    <property type="match status" value="1"/>
</dbReference>
<organism evidence="3 4">
    <name type="scientific">Saprolegnia diclina (strain VS20)</name>
    <dbReference type="NCBI Taxonomy" id="1156394"/>
    <lineage>
        <taxon>Eukaryota</taxon>
        <taxon>Sar</taxon>
        <taxon>Stramenopiles</taxon>
        <taxon>Oomycota</taxon>
        <taxon>Saprolegniomycetes</taxon>
        <taxon>Saprolegniales</taxon>
        <taxon>Saprolegniaceae</taxon>
        <taxon>Saprolegnia</taxon>
    </lineage>
</organism>